<reference evidence="3" key="3">
    <citation type="submission" date="2025-04" db="UniProtKB">
        <authorList>
            <consortium name="RefSeq"/>
        </authorList>
    </citation>
    <scope>IDENTIFICATION</scope>
    <source>
        <strain evidence="3">CBS 781.70</strain>
    </source>
</reference>
<name>A0A6G1G2H2_9PEZI</name>
<accession>A0A6G1G2H2</accession>
<dbReference type="OrthoDB" id="4502478at2759"/>
<dbReference type="Proteomes" id="UP000504638">
    <property type="component" value="Unplaced"/>
</dbReference>
<evidence type="ECO:0000313" key="3">
    <source>
        <dbReference type="RefSeq" id="XP_033533874.1"/>
    </source>
</evidence>
<dbReference type="EMBL" id="ML975158">
    <property type="protein sequence ID" value="KAF1812243.1"/>
    <property type="molecule type" value="Genomic_DNA"/>
</dbReference>
<keyword evidence="2" id="KW-1185">Reference proteome</keyword>
<reference evidence="3" key="2">
    <citation type="submission" date="2020-04" db="EMBL/GenBank/DDBJ databases">
        <authorList>
            <consortium name="NCBI Genome Project"/>
        </authorList>
    </citation>
    <scope>NUCLEOTIDE SEQUENCE</scope>
    <source>
        <strain evidence="3">CBS 781.70</strain>
    </source>
</reference>
<reference evidence="1 3" key="1">
    <citation type="submission" date="2020-01" db="EMBL/GenBank/DDBJ databases">
        <authorList>
            <consortium name="DOE Joint Genome Institute"/>
            <person name="Haridas S."/>
            <person name="Albert R."/>
            <person name="Binder M."/>
            <person name="Bloem J."/>
            <person name="Labutti K."/>
            <person name="Salamov A."/>
            <person name="Andreopoulos B."/>
            <person name="Baker S.E."/>
            <person name="Barry K."/>
            <person name="Bills G."/>
            <person name="Bluhm B.H."/>
            <person name="Cannon C."/>
            <person name="Castanera R."/>
            <person name="Culley D.E."/>
            <person name="Daum C."/>
            <person name="Ezra D."/>
            <person name="Gonzalez J.B."/>
            <person name="Henrissat B."/>
            <person name="Kuo A."/>
            <person name="Liang C."/>
            <person name="Lipzen A."/>
            <person name="Lutzoni F."/>
            <person name="Magnuson J."/>
            <person name="Mondo S."/>
            <person name="Nolan M."/>
            <person name="Ohm R."/>
            <person name="Pangilinan J."/>
            <person name="Park H.-J."/>
            <person name="Ramirez L."/>
            <person name="Alfaro M."/>
            <person name="Sun H."/>
            <person name="Tritt A."/>
            <person name="Yoshinaga Y."/>
            <person name="Zwiers L.-H."/>
            <person name="Turgeon B.G."/>
            <person name="Goodwin S.B."/>
            <person name="Spatafora J.W."/>
            <person name="Crous P.W."/>
            <person name="Grigoriev I.V."/>
        </authorList>
    </citation>
    <scope>NUCLEOTIDE SEQUENCE</scope>
    <source>
        <strain evidence="1 3">CBS 781.70</strain>
    </source>
</reference>
<proteinExistence type="predicted"/>
<dbReference type="GeneID" id="54422673"/>
<gene>
    <name evidence="1 3" type="ORF">P152DRAFT_487732</name>
</gene>
<dbReference type="AlphaFoldDB" id="A0A6G1G2H2"/>
<organism evidence="1">
    <name type="scientific">Eremomyces bilateralis CBS 781.70</name>
    <dbReference type="NCBI Taxonomy" id="1392243"/>
    <lineage>
        <taxon>Eukaryota</taxon>
        <taxon>Fungi</taxon>
        <taxon>Dikarya</taxon>
        <taxon>Ascomycota</taxon>
        <taxon>Pezizomycotina</taxon>
        <taxon>Dothideomycetes</taxon>
        <taxon>Dothideomycetes incertae sedis</taxon>
        <taxon>Eremomycetales</taxon>
        <taxon>Eremomycetaceae</taxon>
        <taxon>Eremomyces</taxon>
    </lineage>
</organism>
<protein>
    <submittedName>
        <fullName evidence="1 3">Uncharacterized protein</fullName>
    </submittedName>
</protein>
<dbReference type="RefSeq" id="XP_033533874.1">
    <property type="nucleotide sequence ID" value="XM_033682103.1"/>
</dbReference>
<sequence length="165" mass="19353">MPSSILSPIAPSRSKEDLFHALNWSESNEAHRHLYMLMMEEANHGRERAIHREHLLHGYQATTHVTETSKHIEIQEIFRTASPATRSVYNLGVRYDGENWENWIIRWTLWHSFRYRDDRNRNRYSANYYPCGDAAAAQHAAYAPHAYYAQTAHTGTSYYDPVRDT</sequence>
<evidence type="ECO:0000313" key="1">
    <source>
        <dbReference type="EMBL" id="KAF1812243.1"/>
    </source>
</evidence>
<evidence type="ECO:0000313" key="2">
    <source>
        <dbReference type="Proteomes" id="UP000504638"/>
    </source>
</evidence>